<dbReference type="AlphaFoldDB" id="A0A562ZX91"/>
<sequence length="131" mass="14053">MANITREIPVNVPPGQVWEQVKDLGNTHRLFAGVLTDCKLEEGARVVTFANGMVVRELIVEVSDERRRVAYAAVGGRTTHHNASLQVLPGEAGGSRVVWTTDFLPDSVAPGIAGLVDAGAAALKRNLERRA</sequence>
<reference evidence="1 2" key="1">
    <citation type="submission" date="2019-07" db="EMBL/GenBank/DDBJ databases">
        <title>Caenimonas sedimenti sp. nov., isolated from activated sludge.</title>
        <authorList>
            <person name="Xu J."/>
        </authorList>
    </citation>
    <scope>NUCLEOTIDE SEQUENCE [LARGE SCALE GENOMIC DNA]</scope>
    <source>
        <strain evidence="1 2">HX-9-20</strain>
    </source>
</reference>
<accession>A0A562ZX91</accession>
<dbReference type="Gene3D" id="3.30.530.20">
    <property type="match status" value="1"/>
</dbReference>
<dbReference type="Proteomes" id="UP000318199">
    <property type="component" value="Unassembled WGS sequence"/>
</dbReference>
<evidence type="ECO:0000313" key="1">
    <source>
        <dbReference type="EMBL" id="TWO72754.1"/>
    </source>
</evidence>
<dbReference type="InterPro" id="IPR023393">
    <property type="entry name" value="START-like_dom_sf"/>
</dbReference>
<gene>
    <name evidence="1" type="ORF">FN976_04275</name>
</gene>
<dbReference type="SUPFAM" id="SSF55961">
    <property type="entry name" value="Bet v1-like"/>
    <property type="match status" value="1"/>
</dbReference>
<dbReference type="InterPro" id="IPR019587">
    <property type="entry name" value="Polyketide_cyclase/dehydratase"/>
</dbReference>
<organism evidence="1 2">
    <name type="scientific">Caenimonas sedimenti</name>
    <dbReference type="NCBI Taxonomy" id="2596921"/>
    <lineage>
        <taxon>Bacteria</taxon>
        <taxon>Pseudomonadati</taxon>
        <taxon>Pseudomonadota</taxon>
        <taxon>Betaproteobacteria</taxon>
        <taxon>Burkholderiales</taxon>
        <taxon>Comamonadaceae</taxon>
        <taxon>Caenimonas</taxon>
    </lineage>
</organism>
<proteinExistence type="predicted"/>
<protein>
    <submittedName>
        <fullName evidence="1">SRPBCC family protein</fullName>
    </submittedName>
</protein>
<keyword evidence="2" id="KW-1185">Reference proteome</keyword>
<dbReference type="RefSeq" id="WP_145891317.1">
    <property type="nucleotide sequence ID" value="NZ_VOBQ01000003.1"/>
</dbReference>
<dbReference type="Pfam" id="PF10604">
    <property type="entry name" value="Polyketide_cyc2"/>
    <property type="match status" value="1"/>
</dbReference>
<evidence type="ECO:0000313" key="2">
    <source>
        <dbReference type="Proteomes" id="UP000318199"/>
    </source>
</evidence>
<comment type="caution">
    <text evidence="1">The sequence shown here is derived from an EMBL/GenBank/DDBJ whole genome shotgun (WGS) entry which is preliminary data.</text>
</comment>
<name>A0A562ZX91_9BURK</name>
<dbReference type="CDD" id="cd07821">
    <property type="entry name" value="PYR_PYL_RCAR_like"/>
    <property type="match status" value="1"/>
</dbReference>
<dbReference type="EMBL" id="VOBQ01000003">
    <property type="protein sequence ID" value="TWO72754.1"/>
    <property type="molecule type" value="Genomic_DNA"/>
</dbReference>
<dbReference type="OrthoDB" id="6024794at2"/>